<reference evidence="9 10" key="1">
    <citation type="submission" date="2016-10" db="EMBL/GenBank/DDBJ databases">
        <authorList>
            <person name="de Groot N.N."/>
        </authorList>
    </citation>
    <scope>NUCLEOTIDE SEQUENCE [LARGE SCALE GENOMIC DNA]</scope>
    <source>
        <strain evidence="9 10">CGMCC 1.3702</strain>
    </source>
</reference>
<keyword evidence="10" id="KW-1185">Reference proteome</keyword>
<feature type="transmembrane region" description="Helical" evidence="8">
    <location>
        <begin position="192"/>
        <end position="211"/>
    </location>
</feature>
<dbReference type="OrthoDB" id="2716906at2"/>
<organism evidence="9 10">
    <name type="scientific">Lentibacillus halodurans</name>
    <dbReference type="NCBI Taxonomy" id="237679"/>
    <lineage>
        <taxon>Bacteria</taxon>
        <taxon>Bacillati</taxon>
        <taxon>Bacillota</taxon>
        <taxon>Bacilli</taxon>
        <taxon>Bacillales</taxon>
        <taxon>Bacillaceae</taxon>
        <taxon>Lentibacillus</taxon>
    </lineage>
</organism>
<dbReference type="Pfam" id="PF03845">
    <property type="entry name" value="Spore_permease"/>
    <property type="match status" value="1"/>
</dbReference>
<accession>A0A1I0YLV5</accession>
<evidence type="ECO:0000256" key="5">
    <source>
        <dbReference type="ARBA" id="ARBA00022692"/>
    </source>
</evidence>
<dbReference type="GO" id="GO:0016020">
    <property type="term" value="C:membrane"/>
    <property type="evidence" value="ECO:0007669"/>
    <property type="project" value="UniProtKB-SubCell"/>
</dbReference>
<dbReference type="RefSeq" id="WP_090237667.1">
    <property type="nucleotide sequence ID" value="NZ_FOJW01000008.1"/>
</dbReference>
<dbReference type="AlphaFoldDB" id="A0A1I0YLV5"/>
<dbReference type="STRING" id="237679.SAMN04488072_10827"/>
<protein>
    <submittedName>
        <fullName evidence="9">Spore germination protein</fullName>
    </submittedName>
</protein>
<feature type="transmembrane region" description="Helical" evidence="8">
    <location>
        <begin position="223"/>
        <end position="245"/>
    </location>
</feature>
<dbReference type="PANTHER" id="PTHR34975:SF2">
    <property type="entry name" value="SPORE GERMINATION PROTEIN A2"/>
    <property type="match status" value="1"/>
</dbReference>
<evidence type="ECO:0000256" key="7">
    <source>
        <dbReference type="ARBA" id="ARBA00023136"/>
    </source>
</evidence>
<keyword evidence="5 8" id="KW-0812">Transmembrane</keyword>
<evidence type="ECO:0000256" key="2">
    <source>
        <dbReference type="ARBA" id="ARBA00007998"/>
    </source>
</evidence>
<evidence type="ECO:0000256" key="8">
    <source>
        <dbReference type="SAM" id="Phobius"/>
    </source>
</evidence>
<dbReference type="InterPro" id="IPR004761">
    <property type="entry name" value="Spore_GerAB"/>
</dbReference>
<comment type="similarity">
    <text evidence="2">Belongs to the amino acid-polyamine-organocation (APC) superfamily. Spore germination protein (SGP) (TC 2.A.3.9) family.</text>
</comment>
<dbReference type="Gene3D" id="1.20.1740.10">
    <property type="entry name" value="Amino acid/polyamine transporter I"/>
    <property type="match status" value="1"/>
</dbReference>
<feature type="transmembrane region" description="Helical" evidence="8">
    <location>
        <begin position="39"/>
        <end position="64"/>
    </location>
</feature>
<dbReference type="PANTHER" id="PTHR34975">
    <property type="entry name" value="SPORE GERMINATION PROTEIN A2"/>
    <property type="match status" value="1"/>
</dbReference>
<evidence type="ECO:0000256" key="3">
    <source>
        <dbReference type="ARBA" id="ARBA00022448"/>
    </source>
</evidence>
<evidence type="ECO:0000313" key="10">
    <source>
        <dbReference type="Proteomes" id="UP000198642"/>
    </source>
</evidence>
<feature type="transmembrane region" description="Helical" evidence="8">
    <location>
        <begin position="152"/>
        <end position="172"/>
    </location>
</feature>
<keyword evidence="4" id="KW-0309">Germination</keyword>
<feature type="transmembrane region" description="Helical" evidence="8">
    <location>
        <begin position="336"/>
        <end position="359"/>
    </location>
</feature>
<evidence type="ECO:0000313" key="9">
    <source>
        <dbReference type="EMBL" id="SFB14314.1"/>
    </source>
</evidence>
<keyword evidence="3" id="KW-0813">Transport</keyword>
<keyword evidence="6 8" id="KW-1133">Transmembrane helix</keyword>
<evidence type="ECO:0000256" key="6">
    <source>
        <dbReference type="ARBA" id="ARBA00022989"/>
    </source>
</evidence>
<gene>
    <name evidence="9" type="ORF">SAMN04488072_10827</name>
</gene>
<sequence>MERFEYADNSIGDREILVAVPSIVIGVGVLSMPRDIASATIAVDGIITIVAGGLLAILLTWFTAKLASQFPQQNFIDYASLITTRPFGIVLTLLLAVQGFMLAAFETRVIADVAKQYLFDQTPYGAVGLSFLLVVVYAISGSRTGLFRLNMMFFPIILIISILVMLLTTGLFEGGNLLPVLKTGVSGHWDALKQSIFSYIGFSFLLFYTSLVKKPKNVPKKACIGMSVAVFLYALIYVMCVAVFGNLAAGNLLYPTIELAKNVQIPGGFFERFESLFFVIWIMAIFNTTAMAFDAGVFALNSIFKKDRKMQLIFLLAPLIYIIAMLPNDIAEVSAFGVFVSYYGTTMTAIITILLLMIARWRGVTKQ</sequence>
<feature type="transmembrane region" description="Helical" evidence="8">
    <location>
        <begin position="312"/>
        <end position="330"/>
    </location>
</feature>
<dbReference type="Proteomes" id="UP000198642">
    <property type="component" value="Unassembled WGS sequence"/>
</dbReference>
<dbReference type="NCBIfam" id="TIGR00912">
    <property type="entry name" value="2A0309"/>
    <property type="match status" value="1"/>
</dbReference>
<keyword evidence="7 8" id="KW-0472">Membrane</keyword>
<feature type="transmembrane region" description="Helical" evidence="8">
    <location>
        <begin position="276"/>
        <end position="300"/>
    </location>
</feature>
<feature type="transmembrane region" description="Helical" evidence="8">
    <location>
        <begin position="85"/>
        <end position="104"/>
    </location>
</feature>
<feature type="transmembrane region" description="Helical" evidence="8">
    <location>
        <begin position="124"/>
        <end position="140"/>
    </location>
</feature>
<evidence type="ECO:0000256" key="1">
    <source>
        <dbReference type="ARBA" id="ARBA00004141"/>
    </source>
</evidence>
<dbReference type="GO" id="GO:0009847">
    <property type="term" value="P:spore germination"/>
    <property type="evidence" value="ECO:0007669"/>
    <property type="project" value="InterPro"/>
</dbReference>
<name>A0A1I0YLV5_9BACI</name>
<proteinExistence type="inferred from homology"/>
<evidence type="ECO:0000256" key="4">
    <source>
        <dbReference type="ARBA" id="ARBA00022544"/>
    </source>
</evidence>
<dbReference type="EMBL" id="FOJW01000008">
    <property type="protein sequence ID" value="SFB14314.1"/>
    <property type="molecule type" value="Genomic_DNA"/>
</dbReference>
<comment type="subcellular location">
    <subcellularLocation>
        <location evidence="1">Membrane</location>
        <topology evidence="1">Multi-pass membrane protein</topology>
    </subcellularLocation>
</comment>